<keyword evidence="1" id="KW-0812">Transmembrane</keyword>
<feature type="transmembrane region" description="Helical" evidence="1">
    <location>
        <begin position="316"/>
        <end position="337"/>
    </location>
</feature>
<dbReference type="InterPro" id="IPR011701">
    <property type="entry name" value="MFS"/>
</dbReference>
<feature type="transmembrane region" description="Helical" evidence="1">
    <location>
        <begin position="144"/>
        <end position="162"/>
    </location>
</feature>
<feature type="transmembrane region" description="Helical" evidence="1">
    <location>
        <begin position="92"/>
        <end position="111"/>
    </location>
</feature>
<dbReference type="RefSeq" id="XP_012204153.1">
    <property type="nucleotide sequence ID" value="XM_012348763.1"/>
</dbReference>
<keyword evidence="1" id="KW-0472">Membrane</keyword>
<dbReference type="InterPro" id="IPR036259">
    <property type="entry name" value="MFS_trans_sf"/>
</dbReference>
<feature type="transmembrane region" description="Helical" evidence="1">
    <location>
        <begin position="182"/>
        <end position="205"/>
    </location>
</feature>
<dbReference type="Gene3D" id="1.20.1250.20">
    <property type="entry name" value="MFS general substrate transporter like domains"/>
    <property type="match status" value="2"/>
</dbReference>
<accession>A0A067C2S7</accession>
<dbReference type="PANTHER" id="PTHR11360">
    <property type="entry name" value="MONOCARBOXYLATE TRANSPORTER"/>
    <property type="match status" value="1"/>
</dbReference>
<reference evidence="2 3" key="1">
    <citation type="journal article" date="2013" name="PLoS Genet.">
        <title>Distinctive expansion of potential virulence genes in the genome of the oomycete fish pathogen Saprolegnia parasitica.</title>
        <authorList>
            <person name="Jiang R.H."/>
            <person name="de Bruijn I."/>
            <person name="Haas B.J."/>
            <person name="Belmonte R."/>
            <person name="Lobach L."/>
            <person name="Christie J."/>
            <person name="van den Ackerveken G."/>
            <person name="Bottin A."/>
            <person name="Bulone V."/>
            <person name="Diaz-Moreno S.M."/>
            <person name="Dumas B."/>
            <person name="Fan L."/>
            <person name="Gaulin E."/>
            <person name="Govers F."/>
            <person name="Grenville-Briggs L.J."/>
            <person name="Horner N.R."/>
            <person name="Levin J.Z."/>
            <person name="Mammella M."/>
            <person name="Meijer H.J."/>
            <person name="Morris P."/>
            <person name="Nusbaum C."/>
            <person name="Oome S."/>
            <person name="Phillips A.J."/>
            <person name="van Rooyen D."/>
            <person name="Rzeszutek E."/>
            <person name="Saraiva M."/>
            <person name="Secombes C.J."/>
            <person name="Seidl M.F."/>
            <person name="Snel B."/>
            <person name="Stassen J.H."/>
            <person name="Sykes S."/>
            <person name="Tripathy S."/>
            <person name="van den Berg H."/>
            <person name="Vega-Arreguin J.C."/>
            <person name="Wawra S."/>
            <person name="Young S.K."/>
            <person name="Zeng Q."/>
            <person name="Dieguez-Uribeondo J."/>
            <person name="Russ C."/>
            <person name="Tyler B.M."/>
            <person name="van West P."/>
        </authorList>
    </citation>
    <scope>NUCLEOTIDE SEQUENCE [LARGE SCALE GENOMIC DNA]</scope>
    <source>
        <strain evidence="2 3">CBS 223.65</strain>
    </source>
</reference>
<evidence type="ECO:0000313" key="3">
    <source>
        <dbReference type="Proteomes" id="UP000030745"/>
    </source>
</evidence>
<dbReference type="OMA" id="MAVMTEP"/>
<feature type="transmembrane region" description="Helical" evidence="1">
    <location>
        <begin position="456"/>
        <end position="475"/>
    </location>
</feature>
<dbReference type="GO" id="GO:0022857">
    <property type="term" value="F:transmembrane transporter activity"/>
    <property type="evidence" value="ECO:0007669"/>
    <property type="project" value="InterPro"/>
</dbReference>
<feature type="transmembrane region" description="Helical" evidence="1">
    <location>
        <begin position="49"/>
        <end position="72"/>
    </location>
</feature>
<sequence>MLRAWLREYWSITVRTKPNAEVSAEKWLLLWPMPGGQYAFSPCLRFHRVYIVLAAFLAQAALGVLYAMAVMTEPFNDYFFPDDDATDHGNRLLLVGGAFFTCTVATLGPALERHGPRWSMSLGSAGVLLGFIMMQIALSTAVWALMYIGTVFCSVGFGYVCLTSMATCQKWIPDFRGTGSGICILGFGLGQAFWTFFINAILDAFAAPLDVIFWLVLALLTPQLGLCTLLLRTPPPSFVIHGHDMHGIPIERAPNANVVQDEYLKIGMTLVNFNLVDRSATSAQHTTSAAVEGTERHYYEQVKALSLVQCIFSTDFLCLCVAFAANSTIGLTFVSIASPTNSTDPTIALYQISRDDAAHLVTIGSVVGFAGRLLVPILSDVIIRVFYANPAFARKIVFVLLLAVQSVTLPIFADRFDSYSAFQWLICTVKFVSGGGSALIACFLTDMYGVYNMGTMYGLILTSWSFGLLLVKALVTDVLGPSQLRGYWVLSLVGLVLMVFVRTVSIDRFYHGYQFSMFGRILVQIPFRTPNTQWRKTTTDQDVVILTPNRGSFFMWSSDSERSGHDIRDI</sequence>
<evidence type="ECO:0008006" key="4">
    <source>
        <dbReference type="Google" id="ProtNLM"/>
    </source>
</evidence>
<feature type="transmembrane region" description="Helical" evidence="1">
    <location>
        <begin position="487"/>
        <end position="510"/>
    </location>
</feature>
<dbReference type="OrthoDB" id="77478at2759"/>
<feature type="transmembrane region" description="Helical" evidence="1">
    <location>
        <begin position="419"/>
        <end position="444"/>
    </location>
</feature>
<feature type="transmembrane region" description="Helical" evidence="1">
    <location>
        <begin position="118"/>
        <end position="138"/>
    </location>
</feature>
<dbReference type="EMBL" id="KK583235">
    <property type="protein sequence ID" value="KDO25079.1"/>
    <property type="molecule type" value="Genomic_DNA"/>
</dbReference>
<feature type="transmembrane region" description="Helical" evidence="1">
    <location>
        <begin position="396"/>
        <end position="413"/>
    </location>
</feature>
<organism evidence="2 3">
    <name type="scientific">Saprolegnia parasitica (strain CBS 223.65)</name>
    <dbReference type="NCBI Taxonomy" id="695850"/>
    <lineage>
        <taxon>Eukaryota</taxon>
        <taxon>Sar</taxon>
        <taxon>Stramenopiles</taxon>
        <taxon>Oomycota</taxon>
        <taxon>Saprolegniomycetes</taxon>
        <taxon>Saprolegniales</taxon>
        <taxon>Saprolegniaceae</taxon>
        <taxon>Saprolegnia</taxon>
    </lineage>
</organism>
<dbReference type="KEGG" id="spar:SPRG_09219"/>
<evidence type="ECO:0000256" key="1">
    <source>
        <dbReference type="SAM" id="Phobius"/>
    </source>
</evidence>
<dbReference type="InterPro" id="IPR050327">
    <property type="entry name" value="Proton-linked_MCT"/>
</dbReference>
<proteinExistence type="predicted"/>
<protein>
    <recommendedName>
        <fullName evidence="4">Major facilitator superfamily (MFS) profile domain-containing protein</fullName>
    </recommendedName>
</protein>
<dbReference type="Proteomes" id="UP000030745">
    <property type="component" value="Unassembled WGS sequence"/>
</dbReference>
<dbReference type="GeneID" id="24131404"/>
<dbReference type="AlphaFoldDB" id="A0A067C2S7"/>
<gene>
    <name evidence="2" type="ORF">SPRG_09219</name>
</gene>
<dbReference type="PANTHER" id="PTHR11360:SF317">
    <property type="entry name" value="MAJOR FACILITATOR SUPERFAMILY (MFS) PROFILE DOMAIN-CONTAINING PROTEIN-RELATED"/>
    <property type="match status" value="1"/>
</dbReference>
<keyword evidence="3" id="KW-1185">Reference proteome</keyword>
<feature type="transmembrane region" description="Helical" evidence="1">
    <location>
        <begin position="211"/>
        <end position="231"/>
    </location>
</feature>
<keyword evidence="1" id="KW-1133">Transmembrane helix</keyword>
<evidence type="ECO:0000313" key="2">
    <source>
        <dbReference type="EMBL" id="KDO25079.1"/>
    </source>
</evidence>
<name>A0A067C2S7_SAPPC</name>
<dbReference type="SUPFAM" id="SSF103473">
    <property type="entry name" value="MFS general substrate transporter"/>
    <property type="match status" value="1"/>
</dbReference>
<dbReference type="VEuPathDB" id="FungiDB:SPRG_09219"/>
<feature type="transmembrane region" description="Helical" evidence="1">
    <location>
        <begin position="357"/>
        <end position="375"/>
    </location>
</feature>
<dbReference type="Pfam" id="PF07690">
    <property type="entry name" value="MFS_1"/>
    <property type="match status" value="1"/>
</dbReference>